<dbReference type="SUPFAM" id="SSF47565">
    <property type="entry name" value="Insect pheromone/odorant-binding proteins"/>
    <property type="match status" value="1"/>
</dbReference>
<dbReference type="InterPro" id="IPR036728">
    <property type="entry name" value="PBP_GOBP_sf"/>
</dbReference>
<evidence type="ECO:0000256" key="5">
    <source>
        <dbReference type="ARBA" id="ARBA00023180"/>
    </source>
</evidence>
<name>A0A142K319_9SCAR</name>
<feature type="non-terminal residue" evidence="8">
    <location>
        <position position="149"/>
    </location>
</feature>
<evidence type="ECO:0000256" key="6">
    <source>
        <dbReference type="ARBA" id="ARBA00056866"/>
    </source>
</evidence>
<evidence type="ECO:0000313" key="8">
    <source>
        <dbReference type="EMBL" id="AMR98354.1"/>
    </source>
</evidence>
<dbReference type="Pfam" id="PF01395">
    <property type="entry name" value="PBP_GOBP"/>
    <property type="match status" value="1"/>
</dbReference>
<sequence length="149" mass="17257">LKVFISFLQENPTRRRMKHTKMNFFALLFLSVALIREITSAETSSDALRRKICIQQTNVNPSLVDKANEGQFSDKRELQCYFRCYYLESGFINDSGEIQTDIIKSKIPQKLDRKTAQQAIDTCKKVKGLDSCETAYELQKCLYDNKVKL</sequence>
<proteinExistence type="evidence at transcript level"/>
<dbReference type="CDD" id="cd23992">
    <property type="entry name" value="PBP_GOBP"/>
    <property type="match status" value="1"/>
</dbReference>
<evidence type="ECO:0000256" key="1">
    <source>
        <dbReference type="ARBA" id="ARBA00004613"/>
    </source>
</evidence>
<comment type="subcellular location">
    <subcellularLocation>
        <location evidence="1">Secreted</location>
    </subcellularLocation>
</comment>
<dbReference type="AlphaFoldDB" id="A0A142K319"/>
<feature type="signal peptide" evidence="7">
    <location>
        <begin position="1"/>
        <end position="40"/>
    </location>
</feature>
<keyword evidence="5" id="KW-0325">Glycoprotein</keyword>
<dbReference type="FunFam" id="1.10.238.20:FF:000001">
    <property type="entry name" value="General odorant-binding protein lush"/>
    <property type="match status" value="1"/>
</dbReference>
<dbReference type="EMBL" id="KT861418">
    <property type="protein sequence ID" value="AMR98354.1"/>
    <property type="molecule type" value="mRNA"/>
</dbReference>
<feature type="non-terminal residue" evidence="8">
    <location>
        <position position="1"/>
    </location>
</feature>
<keyword evidence="3" id="KW-0964">Secreted</keyword>
<keyword evidence="4 7" id="KW-0732">Signal</keyword>
<dbReference type="InterPro" id="IPR006170">
    <property type="entry name" value="PBP/GOBP"/>
</dbReference>
<dbReference type="PANTHER" id="PTHR11857">
    <property type="entry name" value="ODORANT BINDING PROTEIN-RELATED"/>
    <property type="match status" value="1"/>
</dbReference>
<evidence type="ECO:0000256" key="2">
    <source>
        <dbReference type="ARBA" id="ARBA00008098"/>
    </source>
</evidence>
<comment type="similarity">
    <text evidence="2">Belongs to the PBP/GOBP family.</text>
</comment>
<dbReference type="GO" id="GO:0007608">
    <property type="term" value="P:sensory perception of smell"/>
    <property type="evidence" value="ECO:0007669"/>
    <property type="project" value="TreeGrafter"/>
</dbReference>
<evidence type="ECO:0000256" key="4">
    <source>
        <dbReference type="ARBA" id="ARBA00022729"/>
    </source>
</evidence>
<organism evidence="8">
    <name type="scientific">Hylamorpha elegans</name>
    <dbReference type="NCBI Taxonomy" id="1336371"/>
    <lineage>
        <taxon>Eukaryota</taxon>
        <taxon>Metazoa</taxon>
        <taxon>Ecdysozoa</taxon>
        <taxon>Arthropoda</taxon>
        <taxon>Hexapoda</taxon>
        <taxon>Insecta</taxon>
        <taxon>Pterygota</taxon>
        <taxon>Neoptera</taxon>
        <taxon>Endopterygota</taxon>
        <taxon>Coleoptera</taxon>
        <taxon>Polyphaga</taxon>
        <taxon>Scarabaeiformia</taxon>
        <taxon>Scarabaeidae</taxon>
        <taxon>Rutelinae</taxon>
        <taxon>Hylamorpha</taxon>
    </lineage>
</organism>
<feature type="chain" id="PRO_5007498974" evidence="7">
    <location>
        <begin position="41"/>
        <end position="149"/>
    </location>
</feature>
<dbReference type="GO" id="GO:0005549">
    <property type="term" value="F:odorant binding"/>
    <property type="evidence" value="ECO:0007669"/>
    <property type="project" value="InterPro"/>
</dbReference>
<dbReference type="PANTHER" id="PTHR11857:SF43">
    <property type="entry name" value="GEO07291P1-RELATED"/>
    <property type="match status" value="1"/>
</dbReference>
<protein>
    <submittedName>
        <fullName evidence="8">Odorant binding protein 3</fullName>
    </submittedName>
</protein>
<reference evidence="8" key="1">
    <citation type="journal article" date="2016" name="J. Insect Sci.">
        <title>Virtual Screening of Plant Volatile Compounds Reveals a High Affinity of Hylamorpha elegans (Coleoptera: Scarabaeidae) odorant-Binding Proteins for Sesquiterpenes From Its Native Host.</title>
        <authorList>
            <person name="Gonzalez-Gonzalez A."/>
            <person name="Palma-Millanao R."/>
            <person name="Yanez O."/>
            <person name="Rojas M."/>
            <person name="Mutis A."/>
            <person name="Venthur H."/>
            <person name="Quiroz A."/>
            <person name="Ramirez C.C."/>
        </authorList>
    </citation>
    <scope>NUCLEOTIDE SEQUENCE</scope>
</reference>
<dbReference type="GO" id="GO:0005615">
    <property type="term" value="C:extracellular space"/>
    <property type="evidence" value="ECO:0007669"/>
    <property type="project" value="TreeGrafter"/>
</dbReference>
<accession>A0A142K319</accession>
<comment type="function">
    <text evidence="6">May be a carrier protein for lipids.</text>
</comment>
<dbReference type="Gene3D" id="1.10.238.20">
    <property type="entry name" value="Pheromone/general odorant binding protein domain"/>
    <property type="match status" value="1"/>
</dbReference>
<evidence type="ECO:0000256" key="7">
    <source>
        <dbReference type="SAM" id="SignalP"/>
    </source>
</evidence>
<dbReference type="SMART" id="SM00708">
    <property type="entry name" value="PhBP"/>
    <property type="match status" value="1"/>
</dbReference>
<evidence type="ECO:0000256" key="3">
    <source>
        <dbReference type="ARBA" id="ARBA00022525"/>
    </source>
</evidence>